<dbReference type="EMBL" id="SOZI01000020">
    <property type="protein sequence ID" value="TNY22774.1"/>
    <property type="molecule type" value="Genomic_DNA"/>
</dbReference>
<keyword evidence="4" id="KW-0067">ATP-binding</keyword>
<sequence length="578" mass="63734">MASSEFHYDTICAKYGDGIPCPDDFSFPKTVVDKWAQVQPDQLALHWVAHDFSHERKYSYADLSDLSNRAAQVFRDAGLEKGDRVLVQLPRVSGFWFAVLGLMRLGCVPVPGTSLLVAKDLEFRARTASARAFIGDAESCGRFGEVASSVGVSRVFQIRTAGDGGVPSGRVDFDKAVEAVPRGTKCEAEQHSKTDLAIVFFTSGTTGAPKMVLLESEYLLGHTISGLWYRLKPGKLFLCMADLGWAKACYGSMGTFNMGATYFVQPPPPGNFTPNQLIDALHRYPIETLCCPPTIYRSLVSSSAKAYWKANPPRALNHCVGAGEPLNASVIKEFRDLTGGLEVKDGYGQSETVICISNWEGVKVREGSMGKAGPFFQVGIIDEQGRQLSDGEEGEIAIRTDVGGGKTWIFKGYIKNGKVDKRQKTRDGKTWYGTGDRGMRDSDGYFWFVGRDDDVITTSGYRVGPFEVESALKLHPAVAESAAVGSPDLARGELVKAFVILSEEYRDKVRPGTQEEKDLILDIQNTFKKNTGPYKVPREIEFVDTLPKTVSGKIRRVELRDLEKERKKDVLKQIKSKL</sequence>
<evidence type="ECO:0000256" key="6">
    <source>
        <dbReference type="ARBA" id="ARBA00048477"/>
    </source>
</evidence>
<dbReference type="EMBL" id="KU097683">
    <property type="protein sequence ID" value="ALQ81025.1"/>
    <property type="molecule type" value="mRNA"/>
</dbReference>
<evidence type="ECO:0000259" key="7">
    <source>
        <dbReference type="Pfam" id="PF00501"/>
    </source>
</evidence>
<feature type="domain" description="AMP-dependent synthetase/ligase" evidence="7">
    <location>
        <begin position="33"/>
        <end position="413"/>
    </location>
</feature>
<organism evidence="9">
    <name type="scientific">Rhodotorula diobovata</name>
    <dbReference type="NCBI Taxonomy" id="5288"/>
    <lineage>
        <taxon>Eukaryota</taxon>
        <taxon>Fungi</taxon>
        <taxon>Dikarya</taxon>
        <taxon>Basidiomycota</taxon>
        <taxon>Pucciniomycotina</taxon>
        <taxon>Microbotryomycetes</taxon>
        <taxon>Sporidiobolales</taxon>
        <taxon>Sporidiobolaceae</taxon>
        <taxon>Rhodotorula</taxon>
    </lineage>
</organism>
<proteinExistence type="evidence at transcript level"/>
<dbReference type="GO" id="GO:0005524">
    <property type="term" value="F:ATP binding"/>
    <property type="evidence" value="ECO:0007669"/>
    <property type="project" value="UniProtKB-KW"/>
</dbReference>
<dbReference type="AlphaFoldDB" id="A0A0S3CVJ2"/>
<dbReference type="InterPro" id="IPR025110">
    <property type="entry name" value="AMP-bd_C"/>
</dbReference>
<evidence type="ECO:0000259" key="8">
    <source>
        <dbReference type="Pfam" id="PF13193"/>
    </source>
</evidence>
<keyword evidence="2" id="KW-0436">Ligase</keyword>
<keyword evidence="11" id="KW-1185">Reference proteome</keyword>
<dbReference type="Proteomes" id="UP000311382">
    <property type="component" value="Unassembled WGS sequence"/>
</dbReference>
<evidence type="ECO:0000256" key="2">
    <source>
        <dbReference type="ARBA" id="ARBA00022598"/>
    </source>
</evidence>
<dbReference type="Pfam" id="PF00501">
    <property type="entry name" value="AMP-binding"/>
    <property type="match status" value="1"/>
</dbReference>
<dbReference type="EC" id="6.2.1.2" evidence="5"/>
<name>A0A0S3CVJ2_9BASI</name>
<dbReference type="Gene3D" id="3.40.50.12780">
    <property type="entry name" value="N-terminal domain of ligase-like"/>
    <property type="match status" value="1"/>
</dbReference>
<keyword evidence="3" id="KW-0547">Nucleotide-binding</keyword>
<dbReference type="PANTHER" id="PTHR43605:SF10">
    <property type="entry name" value="ACYL-COA SYNTHETASE MEDIUM CHAIN FAMILY MEMBER 3"/>
    <property type="match status" value="1"/>
</dbReference>
<comment type="catalytic activity">
    <reaction evidence="6">
        <text>a medium-chain fatty acid + ATP + CoA = a medium-chain fatty acyl-CoA + AMP + diphosphate</text>
        <dbReference type="Rhea" id="RHEA:48340"/>
        <dbReference type="ChEBI" id="CHEBI:30616"/>
        <dbReference type="ChEBI" id="CHEBI:33019"/>
        <dbReference type="ChEBI" id="CHEBI:57287"/>
        <dbReference type="ChEBI" id="CHEBI:59558"/>
        <dbReference type="ChEBI" id="CHEBI:90546"/>
        <dbReference type="ChEBI" id="CHEBI:456215"/>
        <dbReference type="EC" id="6.2.1.2"/>
    </reaction>
    <physiologicalReaction direction="left-to-right" evidence="6">
        <dbReference type="Rhea" id="RHEA:48341"/>
    </physiologicalReaction>
</comment>
<reference evidence="9" key="1">
    <citation type="journal article" date="2016" name="Biotechnol. Lett.">
        <title>Two acetyl-CoA synthetase isoenzymes are encoded by distinct genes in marine yeast Rhodosporidium diobovatum.</title>
        <authorList>
            <person name="Liu Y."/>
            <person name="Zhang M."/>
            <person name="Wang T."/>
            <person name="Shi X."/>
            <person name="Li J."/>
            <person name="Jia L."/>
            <person name="Tang H."/>
            <person name="Zhang L."/>
        </authorList>
    </citation>
    <scope>NUCLEOTIDE SEQUENCE</scope>
    <source>
        <strain evidence="9">MCCC 2A00023</strain>
    </source>
</reference>
<evidence type="ECO:0000256" key="1">
    <source>
        <dbReference type="ARBA" id="ARBA00006432"/>
    </source>
</evidence>
<dbReference type="Pfam" id="PF13193">
    <property type="entry name" value="AMP-binding_C"/>
    <property type="match status" value="1"/>
</dbReference>
<dbReference type="InterPro" id="IPR000873">
    <property type="entry name" value="AMP-dep_synth/lig_dom"/>
</dbReference>
<evidence type="ECO:0000313" key="11">
    <source>
        <dbReference type="Proteomes" id="UP000311382"/>
    </source>
</evidence>
<dbReference type="FunFam" id="3.30.300.30:FF:000005">
    <property type="entry name" value="Acyl-coenzyme A synthetase ACSM5, mitochondrial"/>
    <property type="match status" value="1"/>
</dbReference>
<dbReference type="InterPro" id="IPR051087">
    <property type="entry name" value="Mitochondrial_ACSM"/>
</dbReference>
<feature type="domain" description="AMP-binding enzyme C-terminal" evidence="8">
    <location>
        <begin position="467"/>
        <end position="553"/>
    </location>
</feature>
<dbReference type="GO" id="GO:0031956">
    <property type="term" value="F:medium-chain fatty acid-CoA ligase activity"/>
    <property type="evidence" value="ECO:0007669"/>
    <property type="project" value="UniProtKB-EC"/>
</dbReference>
<dbReference type="GO" id="GO:0004321">
    <property type="term" value="F:fatty-acyl-CoA synthase activity"/>
    <property type="evidence" value="ECO:0007669"/>
    <property type="project" value="TreeGrafter"/>
</dbReference>
<gene>
    <name evidence="9" type="primary">ACS1</name>
    <name evidence="10" type="ORF">DMC30DRAFT_116946</name>
</gene>
<dbReference type="GO" id="GO:0006637">
    <property type="term" value="P:acyl-CoA metabolic process"/>
    <property type="evidence" value="ECO:0007669"/>
    <property type="project" value="TreeGrafter"/>
</dbReference>
<dbReference type="PANTHER" id="PTHR43605">
    <property type="entry name" value="ACYL-COENZYME A SYNTHETASE"/>
    <property type="match status" value="1"/>
</dbReference>
<evidence type="ECO:0000313" key="10">
    <source>
        <dbReference type="EMBL" id="TNY22774.1"/>
    </source>
</evidence>
<dbReference type="Gene3D" id="3.30.300.30">
    <property type="match status" value="1"/>
</dbReference>
<protein>
    <recommendedName>
        <fullName evidence="5">medium-chain acyl-CoA ligase</fullName>
        <ecNumber evidence="5">6.2.1.2</ecNumber>
    </recommendedName>
</protein>
<dbReference type="STRING" id="5288.A0A0S3CVJ2"/>
<evidence type="ECO:0000256" key="3">
    <source>
        <dbReference type="ARBA" id="ARBA00022741"/>
    </source>
</evidence>
<comment type="similarity">
    <text evidence="1">Belongs to the ATP-dependent AMP-binding enzyme family.</text>
</comment>
<reference evidence="10 11" key="2">
    <citation type="submission" date="2019-03" db="EMBL/GenBank/DDBJ databases">
        <title>Rhodosporidium diobovatum UCD-FST 08-225 genome sequencing, assembly, and annotation.</title>
        <authorList>
            <person name="Fakankun I.U."/>
            <person name="Fristensky B."/>
            <person name="Levin D.B."/>
        </authorList>
    </citation>
    <scope>NUCLEOTIDE SEQUENCE [LARGE SCALE GENOMIC DNA]</scope>
    <source>
        <strain evidence="10 11">UCD-FST 08-225</strain>
    </source>
</reference>
<accession>A0A0S3CVJ2</accession>
<dbReference type="PROSITE" id="PS00455">
    <property type="entry name" value="AMP_BINDING"/>
    <property type="match status" value="1"/>
</dbReference>
<evidence type="ECO:0000313" key="9">
    <source>
        <dbReference type="EMBL" id="ALQ81025.1"/>
    </source>
</evidence>
<dbReference type="GO" id="GO:0006633">
    <property type="term" value="P:fatty acid biosynthetic process"/>
    <property type="evidence" value="ECO:0007669"/>
    <property type="project" value="TreeGrafter"/>
</dbReference>
<evidence type="ECO:0000256" key="5">
    <source>
        <dbReference type="ARBA" id="ARBA00039009"/>
    </source>
</evidence>
<dbReference type="InterPro" id="IPR020845">
    <property type="entry name" value="AMP-binding_CS"/>
</dbReference>
<dbReference type="InterPro" id="IPR042099">
    <property type="entry name" value="ANL_N_sf"/>
</dbReference>
<dbReference type="InterPro" id="IPR045851">
    <property type="entry name" value="AMP-bd_C_sf"/>
</dbReference>
<evidence type="ECO:0000256" key="4">
    <source>
        <dbReference type="ARBA" id="ARBA00022840"/>
    </source>
</evidence>
<dbReference type="SUPFAM" id="SSF56801">
    <property type="entry name" value="Acetyl-CoA synthetase-like"/>
    <property type="match status" value="1"/>
</dbReference>
<dbReference type="OrthoDB" id="6614653at2759"/>